<evidence type="ECO:0000256" key="8">
    <source>
        <dbReference type="ARBA" id="ARBA00022723"/>
    </source>
</evidence>
<dbReference type="InterPro" id="IPR012292">
    <property type="entry name" value="Globin/Proto"/>
</dbReference>
<proteinExistence type="inferred from homology"/>
<feature type="site" description="Influences the redox potential of the prosthetic heme and FAD groups" evidence="17">
    <location>
        <position position="85"/>
    </location>
</feature>
<dbReference type="NCBIfam" id="NF009805">
    <property type="entry name" value="PRK13289.1"/>
    <property type="match status" value="1"/>
</dbReference>
<sequence>MALTPKQTEIIKSSAPVLSEHGMTVVTRFYHRLFEHHPELRNLFNHANQRSGGQSEALAHAVWAYASNIDNLAALGPAVKRISQKHASLGVQPEHYPIVGEHLLAAMGETLGDAFSGEMRDAWAAAYQQLADVMIGAEKELYNQRAAQPGGWIGWRPFEVVRKVDESEEISSFYLVPTDGKALPPFEPGQFVSVKRYVGDIGLEQPRQYTLSDAPHGKWLRISVKREAAGEGDAAKPAGRVSTLLHDELHAGGHVEVSAPYGDFVLERTKRTPVVLISGGVGLTPMVSMLATIVMDSATRRVSFLHACRNRRVHAFREWLDDVIADHPNASKLTFYEEVGPNDVQGRDYNFVGRLDLATIREAVLLRDAEYFVCGPMPFMRAQVDALRALGVDASRIHTEVFGVGDLR</sequence>
<keyword evidence="6 17" id="KW-0561">Oxygen transport</keyword>
<evidence type="ECO:0000256" key="9">
    <source>
        <dbReference type="ARBA" id="ARBA00022827"/>
    </source>
</evidence>
<evidence type="ECO:0000256" key="17">
    <source>
        <dbReference type="HAMAP-Rule" id="MF_01252"/>
    </source>
</evidence>
<dbReference type="InterPro" id="IPR023950">
    <property type="entry name" value="Hmp"/>
</dbReference>
<dbReference type="PROSITE" id="PS01033">
    <property type="entry name" value="GLOBIN"/>
    <property type="match status" value="1"/>
</dbReference>
<dbReference type="SUPFAM" id="SSF52343">
    <property type="entry name" value="Ferredoxin reductase-like, C-terminal NADP-linked domain"/>
    <property type="match status" value="1"/>
</dbReference>
<name>A0A158K8X4_9BURK</name>
<comment type="similarity">
    <text evidence="2 17">Belongs to the globin family. Two-domain flavohemoproteins subfamily.</text>
</comment>
<evidence type="ECO:0000256" key="10">
    <source>
        <dbReference type="ARBA" id="ARBA00022857"/>
    </source>
</evidence>
<accession>A0A158K8X4</accession>
<evidence type="ECO:0000256" key="7">
    <source>
        <dbReference type="ARBA" id="ARBA00022630"/>
    </source>
</evidence>
<keyword evidence="4 17" id="KW-0216">Detoxification</keyword>
<keyword evidence="12 17" id="KW-0408">Iron</keyword>
<keyword evidence="5 17" id="KW-0349">Heme</keyword>
<feature type="binding site" evidence="17">
    <location>
        <begin position="280"/>
        <end position="285"/>
    </location>
    <ligand>
        <name>NADP(+)</name>
        <dbReference type="ChEBI" id="CHEBI:58349"/>
    </ligand>
</feature>
<dbReference type="STRING" id="326475.AWB66_05659"/>
<evidence type="ECO:0000256" key="16">
    <source>
        <dbReference type="ARBA" id="ARBA00049433"/>
    </source>
</evidence>
<feature type="region of interest" description="Reductase" evidence="17">
    <location>
        <begin position="150"/>
        <end position="408"/>
    </location>
</feature>
<dbReference type="SUPFAM" id="SSF46458">
    <property type="entry name" value="Globin-like"/>
    <property type="match status" value="1"/>
</dbReference>
<evidence type="ECO:0000256" key="3">
    <source>
        <dbReference type="ARBA" id="ARBA00022448"/>
    </source>
</evidence>
<comment type="cofactor">
    <cofactor evidence="17">
        <name>heme b</name>
        <dbReference type="ChEBI" id="CHEBI:60344"/>
    </cofactor>
    <text evidence="17">Binds 1 heme b (iron(II)-protoporphyrin IX) group per subunit.</text>
</comment>
<keyword evidence="11 17" id="KW-0560">Oxidoreductase</keyword>
<dbReference type="HAMAP" id="MF_01252">
    <property type="entry name" value="Hmp"/>
    <property type="match status" value="1"/>
</dbReference>
<keyword evidence="21" id="KW-1185">Reference proteome</keyword>
<dbReference type="PROSITE" id="PS51384">
    <property type="entry name" value="FAD_FR"/>
    <property type="match status" value="1"/>
</dbReference>
<dbReference type="InterPro" id="IPR039261">
    <property type="entry name" value="FNR_nucleotide-bd"/>
</dbReference>
<dbReference type="GO" id="GO:0071949">
    <property type="term" value="F:FAD binding"/>
    <property type="evidence" value="ECO:0007669"/>
    <property type="project" value="InterPro"/>
</dbReference>
<feature type="active site" description="Charge relay system" evidence="17">
    <location>
        <position position="138"/>
    </location>
</feature>
<comment type="catalytic activity">
    <reaction evidence="15 17">
        <text>2 nitric oxide + NADH + 2 O2 = 2 nitrate + NAD(+) + H(+)</text>
        <dbReference type="Rhea" id="RHEA:19469"/>
        <dbReference type="ChEBI" id="CHEBI:15378"/>
        <dbReference type="ChEBI" id="CHEBI:15379"/>
        <dbReference type="ChEBI" id="CHEBI:16480"/>
        <dbReference type="ChEBI" id="CHEBI:17632"/>
        <dbReference type="ChEBI" id="CHEBI:57540"/>
        <dbReference type="ChEBI" id="CHEBI:57945"/>
        <dbReference type="EC" id="1.14.12.17"/>
    </reaction>
</comment>
<dbReference type="Pfam" id="PF00175">
    <property type="entry name" value="NAD_binding_1"/>
    <property type="match status" value="1"/>
</dbReference>
<comment type="similarity">
    <text evidence="1 17">In the C-terminal section; belongs to the flavoprotein pyridine nucleotide cytochrome reductase family.</text>
</comment>
<dbReference type="InterPro" id="IPR001433">
    <property type="entry name" value="OxRdtase_FAD/NAD-bd"/>
</dbReference>
<keyword evidence="13 17" id="KW-0520">NAD</keyword>
<comment type="caution">
    <text evidence="20">The sequence shown here is derived from an EMBL/GenBank/DDBJ whole genome shotgun (WGS) entry which is preliminary data.</text>
</comment>
<dbReference type="EMBL" id="FCNZ02000035">
    <property type="protein sequence ID" value="SAL77576.1"/>
    <property type="molecule type" value="Genomic_DNA"/>
</dbReference>
<evidence type="ECO:0000256" key="2">
    <source>
        <dbReference type="ARBA" id="ARBA00008414"/>
    </source>
</evidence>
<keyword evidence="9 17" id="KW-0274">FAD</keyword>
<evidence type="ECO:0000256" key="6">
    <source>
        <dbReference type="ARBA" id="ARBA00022621"/>
    </source>
</evidence>
<dbReference type="Proteomes" id="UP000054717">
    <property type="component" value="Unassembled WGS sequence"/>
</dbReference>
<evidence type="ECO:0000256" key="5">
    <source>
        <dbReference type="ARBA" id="ARBA00022617"/>
    </source>
</evidence>
<gene>
    <name evidence="17" type="primary">hmp</name>
    <name evidence="20" type="ORF">AWB66_05659</name>
</gene>
<dbReference type="CDD" id="cd06184">
    <property type="entry name" value="flavohem_like_fad_nad_binding"/>
    <property type="match status" value="1"/>
</dbReference>
<dbReference type="GO" id="GO:0046210">
    <property type="term" value="P:nitric oxide catabolic process"/>
    <property type="evidence" value="ECO:0007669"/>
    <property type="project" value="TreeGrafter"/>
</dbReference>
<dbReference type="Pfam" id="PF00042">
    <property type="entry name" value="Globin"/>
    <property type="match status" value="1"/>
</dbReference>
<feature type="binding site" description="proximal binding residue" evidence="17">
    <location>
        <position position="86"/>
    </location>
    <ligand>
        <name>heme b</name>
        <dbReference type="ChEBI" id="CHEBI:60344"/>
    </ligand>
    <ligandPart>
        <name>Fe</name>
        <dbReference type="ChEBI" id="CHEBI:18248"/>
    </ligandPart>
</feature>
<comment type="caution">
    <text evidence="17">Lacks conserved residue(s) required for the propagation of feature annotation.</text>
</comment>
<evidence type="ECO:0000259" key="19">
    <source>
        <dbReference type="PROSITE" id="PS51384"/>
    </source>
</evidence>
<comment type="cofactor">
    <cofactor evidence="17">
        <name>FAD</name>
        <dbReference type="ChEBI" id="CHEBI:57692"/>
    </cofactor>
    <text evidence="17">Binds 1 FAD per subunit.</text>
</comment>
<comment type="domain">
    <text evidence="17">Consists of two distinct domains; an N-terminal heme-containing oxygen-binding domain and a C-terminal reductase domain with binding sites for FAD and NAD(P)H.</text>
</comment>
<evidence type="ECO:0000256" key="15">
    <source>
        <dbReference type="ARBA" id="ARBA00048649"/>
    </source>
</evidence>
<comment type="function">
    <text evidence="14 17">Is involved in NO detoxification in an aerobic process, termed nitric oxide dioxygenase (NOD) reaction that utilizes O(2) and NAD(P)H to convert NO to nitrate, which protects the bacterium from various noxious nitrogen compounds. Therefore, plays a central role in the inducible response to nitrosative stress.</text>
</comment>
<feature type="active site" description="Charge relay system" evidence="17">
    <location>
        <position position="96"/>
    </location>
</feature>
<protein>
    <recommendedName>
        <fullName evidence="17">Flavohemoprotein</fullName>
    </recommendedName>
    <alternativeName>
        <fullName evidence="17">Flavohemoglobin</fullName>
    </alternativeName>
    <alternativeName>
        <fullName evidence="17">Hemoglobin-like protein</fullName>
    </alternativeName>
    <alternativeName>
        <fullName evidence="17">Nitric oxide dioxygenase</fullName>
        <shortName evidence="17">NO oxygenase</shortName>
        <shortName evidence="17">NOD</shortName>
        <ecNumber evidence="17">1.14.12.17</ecNumber>
    </alternativeName>
</protein>
<keyword evidence="8 17" id="KW-0479">Metal-binding</keyword>
<dbReference type="SUPFAM" id="SSF63380">
    <property type="entry name" value="Riboflavin synthase domain-like"/>
    <property type="match status" value="1"/>
</dbReference>
<dbReference type="GO" id="GO:0071500">
    <property type="term" value="P:cellular response to nitrosative stress"/>
    <property type="evidence" value="ECO:0007669"/>
    <property type="project" value="TreeGrafter"/>
</dbReference>
<evidence type="ECO:0000256" key="1">
    <source>
        <dbReference type="ARBA" id="ARBA00006401"/>
    </source>
</evidence>
<evidence type="ECO:0000256" key="14">
    <source>
        <dbReference type="ARBA" id="ARBA00025094"/>
    </source>
</evidence>
<dbReference type="Gene3D" id="2.40.30.10">
    <property type="entry name" value="Translation factors"/>
    <property type="match status" value="1"/>
</dbReference>
<dbReference type="GO" id="GO:0019825">
    <property type="term" value="F:oxygen binding"/>
    <property type="evidence" value="ECO:0007669"/>
    <property type="project" value="InterPro"/>
</dbReference>
<evidence type="ECO:0000313" key="20">
    <source>
        <dbReference type="EMBL" id="SAL77576.1"/>
    </source>
</evidence>
<evidence type="ECO:0000259" key="18">
    <source>
        <dbReference type="PROSITE" id="PS01033"/>
    </source>
</evidence>
<dbReference type="RefSeq" id="WP_087633381.1">
    <property type="nucleotide sequence ID" value="NZ_FCNZ02000035.1"/>
</dbReference>
<feature type="domain" description="FAD-binding FR-type" evidence="19">
    <location>
        <begin position="153"/>
        <end position="267"/>
    </location>
</feature>
<evidence type="ECO:0000256" key="12">
    <source>
        <dbReference type="ARBA" id="ARBA00023004"/>
    </source>
</evidence>
<feature type="site" description="Involved in heme-bound ligand stabilization and O-O bond activation" evidence="17">
    <location>
        <position position="30"/>
    </location>
</feature>
<feature type="site" description="Influences the redox potential of the prosthetic heme and FAD groups" evidence="17">
    <location>
        <position position="400"/>
    </location>
</feature>
<comment type="catalytic activity">
    <reaction evidence="16 17">
        <text>2 nitric oxide + NADPH + 2 O2 = 2 nitrate + NADP(+) + H(+)</text>
        <dbReference type="Rhea" id="RHEA:19465"/>
        <dbReference type="ChEBI" id="CHEBI:15378"/>
        <dbReference type="ChEBI" id="CHEBI:15379"/>
        <dbReference type="ChEBI" id="CHEBI:16480"/>
        <dbReference type="ChEBI" id="CHEBI:17632"/>
        <dbReference type="ChEBI" id="CHEBI:57783"/>
        <dbReference type="ChEBI" id="CHEBI:58349"/>
        <dbReference type="EC" id="1.14.12.17"/>
    </reaction>
</comment>
<dbReference type="FunFam" id="1.10.490.10:FF:000003">
    <property type="entry name" value="Flavohemoprotein"/>
    <property type="match status" value="1"/>
</dbReference>
<evidence type="ECO:0000256" key="13">
    <source>
        <dbReference type="ARBA" id="ARBA00023027"/>
    </source>
</evidence>
<organism evidence="20 21">
    <name type="scientific">Caballeronia telluris</name>
    <dbReference type="NCBI Taxonomy" id="326475"/>
    <lineage>
        <taxon>Bacteria</taxon>
        <taxon>Pseudomonadati</taxon>
        <taxon>Pseudomonadota</taxon>
        <taxon>Betaproteobacteria</taxon>
        <taxon>Burkholderiales</taxon>
        <taxon>Burkholderiaceae</taxon>
        <taxon>Caballeronia</taxon>
    </lineage>
</organism>
<dbReference type="Gene3D" id="1.10.490.10">
    <property type="entry name" value="Globins"/>
    <property type="match status" value="1"/>
</dbReference>
<keyword evidence="3 17" id="KW-0813">Transport</keyword>
<dbReference type="InterPro" id="IPR000971">
    <property type="entry name" value="Globin"/>
</dbReference>
<dbReference type="InterPro" id="IPR017938">
    <property type="entry name" value="Riboflavin_synthase-like_b-brl"/>
</dbReference>
<dbReference type="InterPro" id="IPR009050">
    <property type="entry name" value="Globin-like_sf"/>
</dbReference>
<dbReference type="GO" id="GO:0005344">
    <property type="term" value="F:oxygen carrier activity"/>
    <property type="evidence" value="ECO:0007669"/>
    <property type="project" value="UniProtKB-UniRule"/>
</dbReference>
<evidence type="ECO:0000256" key="4">
    <source>
        <dbReference type="ARBA" id="ARBA00022575"/>
    </source>
</evidence>
<dbReference type="GO" id="GO:0046872">
    <property type="term" value="F:metal ion binding"/>
    <property type="evidence" value="ECO:0007669"/>
    <property type="project" value="UniProtKB-KW"/>
</dbReference>
<dbReference type="AlphaFoldDB" id="A0A158K8X4"/>
<dbReference type="PRINTS" id="PR00406">
    <property type="entry name" value="CYTB5RDTASE"/>
</dbReference>
<dbReference type="InterPro" id="IPR017927">
    <property type="entry name" value="FAD-bd_FR_type"/>
</dbReference>
<dbReference type="Gene3D" id="3.40.50.80">
    <property type="entry name" value="Nucleotide-binding domain of ferredoxin-NADP reductase (FNR) module"/>
    <property type="match status" value="1"/>
</dbReference>
<dbReference type="FunFam" id="3.40.50.80:FF:000010">
    <property type="entry name" value="Flavohemoprotein"/>
    <property type="match status" value="1"/>
</dbReference>
<dbReference type="GO" id="GO:0009636">
    <property type="term" value="P:response to toxic substance"/>
    <property type="evidence" value="ECO:0007669"/>
    <property type="project" value="UniProtKB-KW"/>
</dbReference>
<dbReference type="EC" id="1.14.12.17" evidence="17"/>
<feature type="domain" description="Globin" evidence="18">
    <location>
        <begin position="2"/>
        <end position="139"/>
    </location>
</feature>
<dbReference type="FunFam" id="2.40.30.10:FF:000034">
    <property type="entry name" value="Flavohemoprotein"/>
    <property type="match status" value="1"/>
</dbReference>
<dbReference type="CDD" id="cd08922">
    <property type="entry name" value="FHb-globin"/>
    <property type="match status" value="1"/>
</dbReference>
<dbReference type="GO" id="GO:0008941">
    <property type="term" value="F:nitric oxide dioxygenase NAD(P)H activity"/>
    <property type="evidence" value="ECO:0007669"/>
    <property type="project" value="UniProtKB-UniRule"/>
</dbReference>
<reference evidence="20" key="1">
    <citation type="submission" date="2016-01" db="EMBL/GenBank/DDBJ databases">
        <authorList>
            <person name="Peeters Charlotte."/>
        </authorList>
    </citation>
    <scope>NUCLEOTIDE SEQUENCE</scope>
    <source>
        <strain evidence="20">LMG 22936</strain>
    </source>
</reference>
<dbReference type="PANTHER" id="PTHR43396">
    <property type="entry name" value="FLAVOHEMOPROTEIN"/>
    <property type="match status" value="1"/>
</dbReference>
<keyword evidence="7 17" id="KW-0285">Flavoprotein</keyword>
<dbReference type="PANTHER" id="PTHR43396:SF9">
    <property type="entry name" value="NITRIC OXIDE DIOXYGENASE"/>
    <property type="match status" value="1"/>
</dbReference>
<keyword evidence="10 17" id="KW-0521">NADP</keyword>
<dbReference type="GO" id="GO:0020037">
    <property type="term" value="F:heme binding"/>
    <property type="evidence" value="ECO:0007669"/>
    <property type="project" value="InterPro"/>
</dbReference>
<evidence type="ECO:0000313" key="21">
    <source>
        <dbReference type="Proteomes" id="UP000054717"/>
    </source>
</evidence>
<evidence type="ECO:0000256" key="11">
    <source>
        <dbReference type="ARBA" id="ARBA00023002"/>
    </source>
</evidence>